<dbReference type="EMBL" id="JAPDHF010000025">
    <property type="protein sequence ID" value="KAJ4003951.1"/>
    <property type="molecule type" value="Genomic_DNA"/>
</dbReference>
<organism evidence="3 4">
    <name type="scientific">Fusarium irregulare</name>
    <dbReference type="NCBI Taxonomy" id="2494466"/>
    <lineage>
        <taxon>Eukaryota</taxon>
        <taxon>Fungi</taxon>
        <taxon>Dikarya</taxon>
        <taxon>Ascomycota</taxon>
        <taxon>Pezizomycotina</taxon>
        <taxon>Sordariomycetes</taxon>
        <taxon>Hypocreomycetidae</taxon>
        <taxon>Hypocreales</taxon>
        <taxon>Nectriaceae</taxon>
        <taxon>Fusarium</taxon>
        <taxon>Fusarium incarnatum-equiseti species complex</taxon>
    </lineage>
</organism>
<dbReference type="Pfam" id="PF06985">
    <property type="entry name" value="HET"/>
    <property type="match status" value="1"/>
</dbReference>
<dbReference type="Proteomes" id="UP001152130">
    <property type="component" value="Unassembled WGS sequence"/>
</dbReference>
<dbReference type="PANTHER" id="PTHR33112">
    <property type="entry name" value="DOMAIN PROTEIN, PUTATIVE-RELATED"/>
    <property type="match status" value="1"/>
</dbReference>
<evidence type="ECO:0000313" key="3">
    <source>
        <dbReference type="EMBL" id="KAJ4003951.1"/>
    </source>
</evidence>
<evidence type="ECO:0000313" key="4">
    <source>
        <dbReference type="Proteomes" id="UP001152130"/>
    </source>
</evidence>
<dbReference type="InterPro" id="IPR010730">
    <property type="entry name" value="HET"/>
</dbReference>
<protein>
    <recommendedName>
        <fullName evidence="2">Heterokaryon incompatibility domain-containing protein</fullName>
    </recommendedName>
</protein>
<reference evidence="3" key="1">
    <citation type="submission" date="2022-10" db="EMBL/GenBank/DDBJ databases">
        <title>Fusarium specimens isolated from Avocado Roots.</title>
        <authorList>
            <person name="Stajich J."/>
            <person name="Roper C."/>
            <person name="Heimlech-Rivalta G."/>
        </authorList>
    </citation>
    <scope>NUCLEOTIDE SEQUENCE</scope>
    <source>
        <strain evidence="3">CF00143</strain>
    </source>
</reference>
<feature type="region of interest" description="Disordered" evidence="1">
    <location>
        <begin position="839"/>
        <end position="879"/>
    </location>
</feature>
<feature type="region of interest" description="Disordered" evidence="1">
    <location>
        <begin position="909"/>
        <end position="1041"/>
    </location>
</feature>
<evidence type="ECO:0000256" key="1">
    <source>
        <dbReference type="SAM" id="MobiDB-lite"/>
    </source>
</evidence>
<comment type="caution">
    <text evidence="3">The sequence shown here is derived from an EMBL/GenBank/DDBJ whole genome shotgun (WGS) entry which is preliminary data.</text>
</comment>
<dbReference type="AlphaFoldDB" id="A0A9W8U407"/>
<proteinExistence type="predicted"/>
<keyword evidence="4" id="KW-1185">Reference proteome</keyword>
<name>A0A9W8U407_9HYPO</name>
<feature type="domain" description="Heterokaryon incompatibility" evidence="2">
    <location>
        <begin position="356"/>
        <end position="504"/>
    </location>
</feature>
<evidence type="ECO:0000259" key="2">
    <source>
        <dbReference type="Pfam" id="PF06985"/>
    </source>
</evidence>
<accession>A0A9W8U407</accession>
<dbReference type="PANTHER" id="PTHR33112:SF10">
    <property type="entry name" value="TOL"/>
    <property type="match status" value="1"/>
</dbReference>
<dbReference type="OrthoDB" id="5362512at2759"/>
<gene>
    <name evidence="3" type="ORF">NW766_011806</name>
</gene>
<feature type="compositionally biased region" description="Basic and acidic residues" evidence="1">
    <location>
        <begin position="1007"/>
        <end position="1041"/>
    </location>
</feature>
<sequence length="1132" mass="129548">MPQLSYVLPGQPTRRLGKETEAIHNEMHETILDELRESGNKTIELFDSSVGQTRGWGEALIFVPNNPEKVVPHDYVLAVKKTDYSAMKKAEDKYVADSMQLHSGHKLCVACKATLNYFCASQSNPENMNNNVLHSESLLSVLRSATSRYCYICYQLWGKIIKMYPNMAPDVYPDYRIECCWTTNRQADKEIKMWMVMYNPSIRKLPIYNYQHVLRLGLWSKEHFGKYFGTDTHSKGSPKTDKGRSRSILQPGLWSKQRFGKYFKKDTHSRDPAKISRGLSQALNNHTNNNEDTKALALSWMTKCMQNADGQHEICNRRDEYYLPTRLLDVRQALQDKVVRLVCPSKEKETFKGSEYASLSHCWGAHGAKENPKLLTTNIESRQTEGLKWDNLPKTFQDAFNVASWLGLDWLWIDSMCIIQDSQSDWKAEASVMDKVYMNAKVNISADKGQDSRSGCFAQRQDVDITPLHLKATTLDKEWTVTTENIFGWMESAPSLSRAWIHRERQLARRILHFTDKELVWECCGIGKACFASETMPLGSPFKRIFNGETKFQIQIADAMDTTLRRRQQKDKLHKLWNSTCRDLSNKSVTYASDLPTILSSLAREFHTLFNGDEYACGLWRSTMAESLTWWIPGTKPEYEGYIAPSWSWLSAACPVELYHPGHQQHKRAVVDILYICRAYESRLDTGFGKHAAGTFMGVNGFLRKLHFYYTGPTADGIVLSVIEEDSHGNDRIRRIGEDWDENEGMMFRMTTDGCLNLPSREFECYGLFTTLDEWAQDRSQCRRRLACVLLEHESATNNGPHTYHQYKRVGTMDNISDLYSFKLRYRVASDARVPEAGVPRGEWDENSTNYTGPPPPETWFQIKNDKSPSGEQLGHGNGMEREPLDDIWYLLAQYIGWVRWIAIRESRENEEPESTVYSTSGESETDQRECEEEEEGCQIDQPRGNCVDQEGSAGNKAAMSNDDNGSMGKIPTSPKMDGDNGESLESTISEERDIHSPSSTGLIPTTEKDRGNQDAEDGDSGKGDIQEDEQDEKRKKNRQETLHLGSVILRIHDHASSGLEPITGAENEDEAWGRLQEVLWFETQTRAYGANYREDPKAAMYQFDDVLEMWQKTYGVVPWLKRLDVSEFRIV</sequence>